<evidence type="ECO:0000313" key="2">
    <source>
        <dbReference type="Proteomes" id="UP001301769"/>
    </source>
</evidence>
<organism evidence="1 2">
    <name type="scientific">Rhypophila decipiens</name>
    <dbReference type="NCBI Taxonomy" id="261697"/>
    <lineage>
        <taxon>Eukaryota</taxon>
        <taxon>Fungi</taxon>
        <taxon>Dikarya</taxon>
        <taxon>Ascomycota</taxon>
        <taxon>Pezizomycotina</taxon>
        <taxon>Sordariomycetes</taxon>
        <taxon>Sordariomycetidae</taxon>
        <taxon>Sordariales</taxon>
        <taxon>Naviculisporaceae</taxon>
        <taxon>Rhypophila</taxon>
    </lineage>
</organism>
<keyword evidence="2" id="KW-1185">Reference proteome</keyword>
<accession>A0AAN6YBS6</accession>
<protein>
    <submittedName>
        <fullName evidence="1">Uncharacterized protein</fullName>
    </submittedName>
</protein>
<comment type="caution">
    <text evidence="1">The sequence shown here is derived from an EMBL/GenBank/DDBJ whole genome shotgun (WGS) entry which is preliminary data.</text>
</comment>
<feature type="non-terminal residue" evidence="1">
    <location>
        <position position="59"/>
    </location>
</feature>
<sequence>MAYNASKTNTTHVSPFFANYGYEPELRQGPQADTPRAAVRADRLHDMHRMLKDTLEFVR</sequence>
<dbReference type="EMBL" id="MU858068">
    <property type="protein sequence ID" value="KAK4216408.1"/>
    <property type="molecule type" value="Genomic_DNA"/>
</dbReference>
<reference evidence="1" key="2">
    <citation type="submission" date="2023-05" db="EMBL/GenBank/DDBJ databases">
        <authorList>
            <consortium name="Lawrence Berkeley National Laboratory"/>
            <person name="Steindorff A."/>
            <person name="Hensen N."/>
            <person name="Bonometti L."/>
            <person name="Westerberg I."/>
            <person name="Brannstrom I.O."/>
            <person name="Guillou S."/>
            <person name="Cros-Aarteil S."/>
            <person name="Calhoun S."/>
            <person name="Haridas S."/>
            <person name="Kuo A."/>
            <person name="Mondo S."/>
            <person name="Pangilinan J."/>
            <person name="Riley R."/>
            <person name="Labutti K."/>
            <person name="Andreopoulos B."/>
            <person name="Lipzen A."/>
            <person name="Chen C."/>
            <person name="Yanf M."/>
            <person name="Daum C."/>
            <person name="Ng V."/>
            <person name="Clum A."/>
            <person name="Ohm R."/>
            <person name="Martin F."/>
            <person name="Silar P."/>
            <person name="Natvig D."/>
            <person name="Lalanne C."/>
            <person name="Gautier V."/>
            <person name="Ament-Velasquez S.L."/>
            <person name="Kruys A."/>
            <person name="Hutchinson M.I."/>
            <person name="Powell A.J."/>
            <person name="Barry K."/>
            <person name="Miller A.N."/>
            <person name="Grigoriev I.V."/>
            <person name="Debuchy R."/>
            <person name="Gladieux P."/>
            <person name="Thoren M.H."/>
            <person name="Johannesson H."/>
        </authorList>
    </citation>
    <scope>NUCLEOTIDE SEQUENCE</scope>
    <source>
        <strain evidence="1">PSN293</strain>
    </source>
</reference>
<gene>
    <name evidence="1" type="ORF">QBC37DRAFT_255287</name>
</gene>
<reference evidence="1" key="1">
    <citation type="journal article" date="2023" name="Mol. Phylogenet. Evol.">
        <title>Genome-scale phylogeny and comparative genomics of the fungal order Sordariales.</title>
        <authorList>
            <person name="Hensen N."/>
            <person name="Bonometti L."/>
            <person name="Westerberg I."/>
            <person name="Brannstrom I.O."/>
            <person name="Guillou S."/>
            <person name="Cros-Aarteil S."/>
            <person name="Calhoun S."/>
            <person name="Haridas S."/>
            <person name="Kuo A."/>
            <person name="Mondo S."/>
            <person name="Pangilinan J."/>
            <person name="Riley R."/>
            <person name="LaButti K."/>
            <person name="Andreopoulos B."/>
            <person name="Lipzen A."/>
            <person name="Chen C."/>
            <person name="Yan M."/>
            <person name="Daum C."/>
            <person name="Ng V."/>
            <person name="Clum A."/>
            <person name="Steindorff A."/>
            <person name="Ohm R.A."/>
            <person name="Martin F."/>
            <person name="Silar P."/>
            <person name="Natvig D.O."/>
            <person name="Lalanne C."/>
            <person name="Gautier V."/>
            <person name="Ament-Velasquez S.L."/>
            <person name="Kruys A."/>
            <person name="Hutchinson M.I."/>
            <person name="Powell A.J."/>
            <person name="Barry K."/>
            <person name="Miller A.N."/>
            <person name="Grigoriev I.V."/>
            <person name="Debuchy R."/>
            <person name="Gladieux P."/>
            <person name="Hiltunen Thoren M."/>
            <person name="Johannesson H."/>
        </authorList>
    </citation>
    <scope>NUCLEOTIDE SEQUENCE</scope>
    <source>
        <strain evidence="1">PSN293</strain>
    </source>
</reference>
<proteinExistence type="predicted"/>
<dbReference type="AlphaFoldDB" id="A0AAN6YBS6"/>
<dbReference type="Proteomes" id="UP001301769">
    <property type="component" value="Unassembled WGS sequence"/>
</dbReference>
<name>A0AAN6YBS6_9PEZI</name>
<evidence type="ECO:0000313" key="1">
    <source>
        <dbReference type="EMBL" id="KAK4216408.1"/>
    </source>
</evidence>